<evidence type="ECO:0000256" key="3">
    <source>
        <dbReference type="ARBA" id="ARBA00013109"/>
    </source>
</evidence>
<evidence type="ECO:0000313" key="12">
    <source>
        <dbReference type="Proteomes" id="UP000541185"/>
    </source>
</evidence>
<dbReference type="Proteomes" id="UP000541185">
    <property type="component" value="Unassembled WGS sequence"/>
</dbReference>
<evidence type="ECO:0000256" key="7">
    <source>
        <dbReference type="ARBA" id="ARBA00040167"/>
    </source>
</evidence>
<evidence type="ECO:0000256" key="4">
    <source>
        <dbReference type="ARBA" id="ARBA00023239"/>
    </source>
</evidence>
<evidence type="ECO:0000256" key="9">
    <source>
        <dbReference type="RuleBase" id="RU366031"/>
    </source>
</evidence>
<organism evidence="11 12">
    <name type="scientific">Ramlibacter agri</name>
    <dbReference type="NCBI Taxonomy" id="2728837"/>
    <lineage>
        <taxon>Bacteria</taxon>
        <taxon>Pseudomonadati</taxon>
        <taxon>Pseudomonadota</taxon>
        <taxon>Betaproteobacteria</taxon>
        <taxon>Burkholderiales</taxon>
        <taxon>Comamonadaceae</taxon>
        <taxon>Ramlibacter</taxon>
    </lineage>
</organism>
<evidence type="ECO:0000313" key="11">
    <source>
        <dbReference type="EMBL" id="NML46922.1"/>
    </source>
</evidence>
<dbReference type="EC" id="4.2.1.75" evidence="3 9"/>
<comment type="catalytic activity">
    <reaction evidence="8 9">
        <text>hydroxymethylbilane = uroporphyrinogen III + H2O</text>
        <dbReference type="Rhea" id="RHEA:18965"/>
        <dbReference type="ChEBI" id="CHEBI:15377"/>
        <dbReference type="ChEBI" id="CHEBI:57308"/>
        <dbReference type="ChEBI" id="CHEBI:57845"/>
        <dbReference type="EC" id="4.2.1.75"/>
    </reaction>
</comment>
<evidence type="ECO:0000256" key="1">
    <source>
        <dbReference type="ARBA" id="ARBA00004772"/>
    </source>
</evidence>
<proteinExistence type="inferred from homology"/>
<evidence type="ECO:0000259" key="10">
    <source>
        <dbReference type="Pfam" id="PF02602"/>
    </source>
</evidence>
<dbReference type="PANTHER" id="PTHR38042:SF1">
    <property type="entry name" value="UROPORPHYRINOGEN-III SYNTHASE, CHLOROPLASTIC"/>
    <property type="match status" value="1"/>
</dbReference>
<dbReference type="AlphaFoldDB" id="A0A848HA75"/>
<keyword evidence="5 9" id="KW-0627">Porphyrin biosynthesis</keyword>
<feature type="domain" description="Tetrapyrrole biosynthesis uroporphyrinogen III synthase" evidence="10">
    <location>
        <begin position="14"/>
        <end position="240"/>
    </location>
</feature>
<keyword evidence="4 9" id="KW-0456">Lyase</keyword>
<evidence type="ECO:0000256" key="2">
    <source>
        <dbReference type="ARBA" id="ARBA00008133"/>
    </source>
</evidence>
<dbReference type="RefSeq" id="WP_169421161.1">
    <property type="nucleotide sequence ID" value="NZ_JABBFX010000002.1"/>
</dbReference>
<sequence length="252" mass="26799">MRIVVTRPAQEAARWVQQLRACGHEAVALPLMAIHPAPDPQALDAARAALAQYAAVMFVSGNAVQGLLAEGMAWPRGVRAWAPGPATRELLLRSGVPFDAIDAPAEDAPQFDSESLWDRVQGQLQRSQRLLLVRGAGADGRSRGRDWLAQQLAAAGVQVDEVAAYARGLPAWSVAEQDVARQASGDGSLWLFSSSEAAANLGELLPAQDWAAARALVTHPRIAAAVRVLGFGYVQESRPALAEVMASIESSR</sequence>
<dbReference type="InterPro" id="IPR036108">
    <property type="entry name" value="4pyrrol_syn_uPrphyn_synt_sf"/>
</dbReference>
<dbReference type="PANTHER" id="PTHR38042">
    <property type="entry name" value="UROPORPHYRINOGEN-III SYNTHASE, CHLOROPLASTIC"/>
    <property type="match status" value="1"/>
</dbReference>
<dbReference type="Gene3D" id="3.40.50.10090">
    <property type="match status" value="2"/>
</dbReference>
<dbReference type="GO" id="GO:0004852">
    <property type="term" value="F:uroporphyrinogen-III synthase activity"/>
    <property type="evidence" value="ECO:0007669"/>
    <property type="project" value="UniProtKB-UniRule"/>
</dbReference>
<reference evidence="11 12" key="1">
    <citation type="submission" date="2020-04" db="EMBL/GenBank/DDBJ databases">
        <title>Ramlibacter sp. G-1-2-2 isolated from soil.</title>
        <authorList>
            <person name="Dahal R.H."/>
        </authorList>
    </citation>
    <scope>NUCLEOTIDE SEQUENCE [LARGE SCALE GENOMIC DNA]</scope>
    <source>
        <strain evidence="11 12">G-1-2-2</strain>
    </source>
</reference>
<evidence type="ECO:0000256" key="5">
    <source>
        <dbReference type="ARBA" id="ARBA00023244"/>
    </source>
</evidence>
<comment type="similarity">
    <text evidence="2 9">Belongs to the uroporphyrinogen-III synthase family.</text>
</comment>
<dbReference type="InterPro" id="IPR039793">
    <property type="entry name" value="UROS/Hem4"/>
</dbReference>
<name>A0A848HA75_9BURK</name>
<comment type="function">
    <text evidence="6 9">Catalyzes cyclization of the linear tetrapyrrole, hydroxymethylbilane, to the macrocyclic uroporphyrinogen III.</text>
</comment>
<gene>
    <name evidence="11" type="ORF">HHL11_24465</name>
</gene>
<evidence type="ECO:0000256" key="6">
    <source>
        <dbReference type="ARBA" id="ARBA00037589"/>
    </source>
</evidence>
<keyword evidence="12" id="KW-1185">Reference proteome</keyword>
<dbReference type="InterPro" id="IPR003754">
    <property type="entry name" value="4pyrrol_synth_uPrphyn_synth"/>
</dbReference>
<comment type="caution">
    <text evidence="11">The sequence shown here is derived from an EMBL/GenBank/DDBJ whole genome shotgun (WGS) entry which is preliminary data.</text>
</comment>
<dbReference type="GO" id="GO:0006782">
    <property type="term" value="P:protoporphyrinogen IX biosynthetic process"/>
    <property type="evidence" value="ECO:0007669"/>
    <property type="project" value="UniProtKB-UniRule"/>
</dbReference>
<dbReference type="EMBL" id="JABBFX010000002">
    <property type="protein sequence ID" value="NML46922.1"/>
    <property type="molecule type" value="Genomic_DNA"/>
</dbReference>
<evidence type="ECO:0000256" key="8">
    <source>
        <dbReference type="ARBA" id="ARBA00048617"/>
    </source>
</evidence>
<dbReference type="CDD" id="cd06578">
    <property type="entry name" value="HemD"/>
    <property type="match status" value="1"/>
</dbReference>
<dbReference type="Pfam" id="PF02602">
    <property type="entry name" value="HEM4"/>
    <property type="match status" value="1"/>
</dbReference>
<dbReference type="SUPFAM" id="SSF69618">
    <property type="entry name" value="HemD-like"/>
    <property type="match status" value="1"/>
</dbReference>
<comment type="pathway">
    <text evidence="1 9">Porphyrin-containing compound metabolism; protoporphyrin-IX biosynthesis; coproporphyrinogen-III from 5-aminolevulinate: step 3/4.</text>
</comment>
<dbReference type="GO" id="GO:0006780">
    <property type="term" value="P:uroporphyrinogen III biosynthetic process"/>
    <property type="evidence" value="ECO:0007669"/>
    <property type="project" value="UniProtKB-UniRule"/>
</dbReference>
<protein>
    <recommendedName>
        <fullName evidence="7 9">Uroporphyrinogen-III synthase</fullName>
        <ecNumber evidence="3 9">4.2.1.75</ecNumber>
    </recommendedName>
</protein>
<accession>A0A848HA75</accession>